<dbReference type="RefSeq" id="WP_114126621.1">
    <property type="nucleotide sequence ID" value="NZ_QOUI01000006.1"/>
</dbReference>
<accession>A0A367YTT5</accession>
<gene>
    <name evidence="2" type="ORF">DT076_10390</name>
</gene>
<keyword evidence="3" id="KW-1185">Reference proteome</keyword>
<keyword evidence="1" id="KW-0472">Membrane</keyword>
<protein>
    <submittedName>
        <fullName evidence="2">Flp family type IVb pilin</fullName>
    </submittedName>
</protein>
<evidence type="ECO:0000313" key="3">
    <source>
        <dbReference type="Proteomes" id="UP000252770"/>
    </source>
</evidence>
<feature type="transmembrane region" description="Helical" evidence="1">
    <location>
        <begin position="32"/>
        <end position="59"/>
    </location>
</feature>
<organism evidence="2 3">
    <name type="scientific">Desertihabitans brevis</name>
    <dbReference type="NCBI Taxonomy" id="2268447"/>
    <lineage>
        <taxon>Bacteria</taxon>
        <taxon>Bacillati</taxon>
        <taxon>Actinomycetota</taxon>
        <taxon>Actinomycetes</taxon>
        <taxon>Propionibacteriales</taxon>
        <taxon>Propionibacteriaceae</taxon>
        <taxon>Desertihabitans</taxon>
    </lineage>
</organism>
<keyword evidence="1" id="KW-0812">Transmembrane</keyword>
<evidence type="ECO:0000256" key="1">
    <source>
        <dbReference type="SAM" id="Phobius"/>
    </source>
</evidence>
<reference evidence="2 3" key="1">
    <citation type="submission" date="2018-07" db="EMBL/GenBank/DDBJ databases">
        <title>Desertimonas flava gen. nov. sp. nov.</title>
        <authorList>
            <person name="Liu S."/>
        </authorList>
    </citation>
    <scope>NUCLEOTIDE SEQUENCE [LARGE SCALE GENOMIC DNA]</scope>
    <source>
        <strain evidence="2 3">16Sb5-5</strain>
    </source>
</reference>
<proteinExistence type="predicted"/>
<evidence type="ECO:0000313" key="2">
    <source>
        <dbReference type="EMBL" id="RCK69303.1"/>
    </source>
</evidence>
<dbReference type="AlphaFoldDB" id="A0A367YTT5"/>
<name>A0A367YTT5_9ACTN</name>
<keyword evidence="1" id="KW-1133">Transmembrane helix</keyword>
<dbReference type="InterPro" id="IPR007047">
    <property type="entry name" value="Flp_Fap"/>
</dbReference>
<dbReference type="EMBL" id="QOUI01000006">
    <property type="protein sequence ID" value="RCK69303.1"/>
    <property type="molecule type" value="Genomic_DNA"/>
</dbReference>
<comment type="caution">
    <text evidence="2">The sequence shown here is derived from an EMBL/GenBank/DDBJ whole genome shotgun (WGS) entry which is preliminary data.</text>
</comment>
<dbReference type="Pfam" id="PF04964">
    <property type="entry name" value="Flp_Fap"/>
    <property type="match status" value="1"/>
</dbReference>
<sequence length="72" mass="7556">MTTLFVRLGLVLGLLRDRLDTRSDRGATAVEYGLLIGIIAIGLIAILGVFNTAISGFFVDIAAQFSGAVDGE</sequence>
<dbReference type="Proteomes" id="UP000252770">
    <property type="component" value="Unassembled WGS sequence"/>
</dbReference>